<dbReference type="EMBL" id="QGKW02001660">
    <property type="protein sequence ID" value="KAF2583528.1"/>
    <property type="molecule type" value="Genomic_DNA"/>
</dbReference>
<protein>
    <submittedName>
        <fullName evidence="1">Uncharacterized protein</fullName>
    </submittedName>
</protein>
<gene>
    <name evidence="1" type="ORF">F2Q68_00004746</name>
</gene>
<dbReference type="Proteomes" id="UP000712281">
    <property type="component" value="Unassembled WGS sequence"/>
</dbReference>
<reference evidence="1" key="1">
    <citation type="submission" date="2019-12" db="EMBL/GenBank/DDBJ databases">
        <title>Genome sequencing and annotation of Brassica cretica.</title>
        <authorList>
            <person name="Studholme D.J."/>
            <person name="Sarris P.F."/>
        </authorList>
    </citation>
    <scope>NUCLEOTIDE SEQUENCE</scope>
    <source>
        <strain evidence="1">PFS-001/15</strain>
        <tissue evidence="1">Leaf</tissue>
    </source>
</reference>
<name>A0A8S9JPC4_BRACR</name>
<dbReference type="AlphaFoldDB" id="A0A8S9JPC4"/>
<comment type="caution">
    <text evidence="1">The sequence shown here is derived from an EMBL/GenBank/DDBJ whole genome shotgun (WGS) entry which is preliminary data.</text>
</comment>
<evidence type="ECO:0000313" key="2">
    <source>
        <dbReference type="Proteomes" id="UP000712281"/>
    </source>
</evidence>
<accession>A0A8S9JPC4</accession>
<organism evidence="1 2">
    <name type="scientific">Brassica cretica</name>
    <name type="common">Mustard</name>
    <dbReference type="NCBI Taxonomy" id="69181"/>
    <lineage>
        <taxon>Eukaryota</taxon>
        <taxon>Viridiplantae</taxon>
        <taxon>Streptophyta</taxon>
        <taxon>Embryophyta</taxon>
        <taxon>Tracheophyta</taxon>
        <taxon>Spermatophyta</taxon>
        <taxon>Magnoliopsida</taxon>
        <taxon>eudicotyledons</taxon>
        <taxon>Gunneridae</taxon>
        <taxon>Pentapetalae</taxon>
        <taxon>rosids</taxon>
        <taxon>malvids</taxon>
        <taxon>Brassicales</taxon>
        <taxon>Brassicaceae</taxon>
        <taxon>Brassiceae</taxon>
        <taxon>Brassica</taxon>
    </lineage>
</organism>
<proteinExistence type="predicted"/>
<sequence>MSFIQLAQQRVGSTNSSRRSSSWLNHFQLAIKVNELLKKGQLREFLSEKAKSHLSKETTGKPTKAAPVSPPCQDRVIHVISGANCLVKRIRVNNGSSDNIIFQAAYKDLGMEESALTRRITPLIGFIGCWGKIFHEEITPASGFQVPTSRFRVPAPRSGSLPPGLGPTSSVRLPGRHVYNSTYWLRPRSPAHQQGPPCSLKHLNTSCSMQHIDRSTICFGHVPVEHMKSTNYRATCSQGYVPIRPCAH</sequence>
<evidence type="ECO:0000313" key="1">
    <source>
        <dbReference type="EMBL" id="KAF2583528.1"/>
    </source>
</evidence>